<reference evidence="2" key="1">
    <citation type="submission" date="2012-02" db="EMBL/GenBank/DDBJ databases">
        <title>Genome sequencing of Giardia lamblia Genotypes A2 and B isolates (DH and GS) and comparative analysis with the genomes of Genotypes A1 and E (WB and Pig).</title>
        <authorList>
            <person name="Adam R."/>
            <person name="Dahlstrom E."/>
            <person name="Martens C."/>
            <person name="Bruno D."/>
            <person name="Barbian K."/>
            <person name="Porcella S.F."/>
            <person name="Nash T."/>
        </authorList>
    </citation>
    <scope>NUCLEOTIDE SEQUENCE</scope>
    <source>
        <strain evidence="2">GS</strain>
    </source>
</reference>
<dbReference type="OrthoDB" id="10250714at2759"/>
<protein>
    <submittedName>
        <fullName evidence="1">Uncharacterized protein</fullName>
    </submittedName>
</protein>
<dbReference type="Proteomes" id="UP000018040">
    <property type="component" value="Unassembled WGS sequence"/>
</dbReference>
<dbReference type="EMBL" id="AHHH01000032">
    <property type="protein sequence ID" value="ESU43987.1"/>
    <property type="molecule type" value="Genomic_DNA"/>
</dbReference>
<sequence>VSKQFIGKGSTLVGQVRVACRILPWSSGSFRPIWHMIHTLEKMFFDILFVNTATGILQYHHRVNTFFTDSPMKPHSLCMILRSITQASMEVFEQALLYMELSSAAISIYNAQPITCIVIHEISDRDCYGSMLSEAFVSLYKNVIQNSFTRIQQVNPPVTQSQVNSKLVEYMQLALSIVLDKICCMKYTASCYVMILDHPYSPVFPPGIIMGRTKHLPPRPNPPEFNPKTMGTNIGNLIDQINETLEVIFSSSDGGAVADNPNSKLSSRLSTFELCYDMSFRIRVTNVFPGAYLVLMQNKRTRQHSSLHQDNATMSIMTQESVLELSAQASTLTTTPFHGKSGTARFEKNKFMVSQLTHAIVRIFDSAHQIRQRNNI</sequence>
<dbReference type="VEuPathDB" id="GiardiaDB:DHA2_14438"/>
<name>V6U037_GIAIN</name>
<evidence type="ECO:0000313" key="1">
    <source>
        <dbReference type="EMBL" id="ESU43987.1"/>
    </source>
</evidence>
<gene>
    <name evidence="1" type="ORF">GSB_14438</name>
</gene>
<dbReference type="VEuPathDB" id="GiardiaDB:QR46_1139"/>
<organism evidence="1 2">
    <name type="scientific">Giardia intestinalis</name>
    <name type="common">Giardia lamblia</name>
    <dbReference type="NCBI Taxonomy" id="5741"/>
    <lineage>
        <taxon>Eukaryota</taxon>
        <taxon>Metamonada</taxon>
        <taxon>Diplomonadida</taxon>
        <taxon>Hexamitidae</taxon>
        <taxon>Giardiinae</taxon>
        <taxon>Giardia</taxon>
    </lineage>
</organism>
<feature type="non-terminal residue" evidence="1">
    <location>
        <position position="1"/>
    </location>
</feature>
<evidence type="ECO:0000313" key="2">
    <source>
        <dbReference type="Proteomes" id="UP000018040"/>
    </source>
</evidence>
<accession>V6U037</accession>
<dbReference type="VEuPathDB" id="GiardiaDB:GL50581_3488"/>
<dbReference type="AlphaFoldDB" id="V6U037"/>
<proteinExistence type="predicted"/>
<reference evidence="1 2" key="2">
    <citation type="journal article" date="2013" name="Genome Biol. Evol.">
        <title>Genome sequencing of Giardia lamblia genotypes A2 and B isolates (DH and GS) and comparative analysis with the genomes of genotypes A1 and E (WB and Pig).</title>
        <authorList>
            <person name="Adam R.D."/>
            <person name="Dahlstrom E.W."/>
            <person name="Martens C.A."/>
            <person name="Bruno D.P."/>
            <person name="Barbian K.D."/>
            <person name="Ricklefs S.M."/>
            <person name="Hernandez M.M."/>
            <person name="Narla N.P."/>
            <person name="Patel R.B."/>
            <person name="Porcella S.F."/>
            <person name="Nash T.E."/>
        </authorList>
    </citation>
    <scope>NUCLEOTIDE SEQUENCE [LARGE SCALE GENOMIC DNA]</scope>
    <source>
        <strain evidence="1 2">GS</strain>
    </source>
</reference>
<comment type="caution">
    <text evidence="1">The sequence shown here is derived from an EMBL/GenBank/DDBJ whole genome shotgun (WGS) entry which is preliminary data.</text>
</comment>
<dbReference type="VEuPathDB" id="GiardiaDB:GL50803_0014438"/>